<dbReference type="EMBL" id="ABLD01000024">
    <property type="protein sequence ID" value="EDT07715.1"/>
    <property type="molecule type" value="Genomic_DNA"/>
</dbReference>
<comment type="caution">
    <text evidence="5">The sequence shown here is derived from an EMBL/GenBank/DDBJ whole genome shotgun (WGS) entry which is preliminary data.</text>
</comment>
<evidence type="ECO:0000313" key="6">
    <source>
        <dbReference type="Proteomes" id="UP000005045"/>
    </source>
</evidence>
<name>B1G855_PARG4</name>
<dbReference type="Proteomes" id="UP000005045">
    <property type="component" value="Unassembled WGS sequence"/>
</dbReference>
<organism evidence="5 6">
    <name type="scientific">Paraburkholderia graminis (strain ATCC 700544 / DSM 17151 / LMG 18924 / NCIMB 13744 / C4D1M)</name>
    <dbReference type="NCBI Taxonomy" id="396598"/>
    <lineage>
        <taxon>Bacteria</taxon>
        <taxon>Pseudomonadati</taxon>
        <taxon>Pseudomonadota</taxon>
        <taxon>Betaproteobacteria</taxon>
        <taxon>Burkholderiales</taxon>
        <taxon>Burkholderiaceae</taxon>
        <taxon>Paraburkholderia</taxon>
    </lineage>
</organism>
<sequence>MNTNVTTSTSPRSRIHPLIAGAAVAVIVASATGIAAMTGLLPTSHAVTEPAVSPAALAAQSASGTLNAQQPSIAQQTAQQAVPQNVQQPAAQTAQEPAQHAAPAKPPVHRTHSGGAAAPRYANNNGYQTANEPATRPVPADPYAGEVVAINTVQSPEPTTGLGALGGAVAGGLVGNQIGGGRGKILTTIAGAVGGGLAGNGIEHAVRKQTSYQVQVRMQDGSYRNFDYQTQPPVQVGERVHVSGDQLSAS</sequence>
<dbReference type="InterPro" id="IPR008816">
    <property type="entry name" value="Gly_zipper_2TM_dom"/>
</dbReference>
<accession>B1G855</accession>
<dbReference type="RefSeq" id="WP_006052067.1">
    <property type="nucleotide sequence ID" value="NZ_ABLD01000024.1"/>
</dbReference>
<feature type="region of interest" description="Disordered" evidence="3">
    <location>
        <begin position="68"/>
        <end position="139"/>
    </location>
</feature>
<evidence type="ECO:0000256" key="2">
    <source>
        <dbReference type="ARBA" id="ARBA00023136"/>
    </source>
</evidence>
<keyword evidence="2" id="KW-0472">Membrane</keyword>
<dbReference type="OrthoDB" id="5298735at2"/>
<gene>
    <name evidence="5" type="ORF">BgramDRAFT_5498</name>
</gene>
<evidence type="ECO:0000256" key="3">
    <source>
        <dbReference type="SAM" id="MobiDB-lite"/>
    </source>
</evidence>
<dbReference type="PANTHER" id="PTHR35603">
    <property type="match status" value="1"/>
</dbReference>
<dbReference type="Pfam" id="PF05433">
    <property type="entry name" value="Rick_17kDa_Anti"/>
    <property type="match status" value="1"/>
</dbReference>
<feature type="domain" description="Glycine zipper 2TM" evidence="4">
    <location>
        <begin position="162"/>
        <end position="203"/>
    </location>
</feature>
<dbReference type="PANTHER" id="PTHR35603:SF2">
    <property type="entry name" value="OUTER MEMBRANE LIPOPROTEIN"/>
    <property type="match status" value="1"/>
</dbReference>
<keyword evidence="6" id="KW-1185">Reference proteome</keyword>
<feature type="compositionally biased region" description="Low complexity" evidence="3">
    <location>
        <begin position="68"/>
        <end position="103"/>
    </location>
</feature>
<evidence type="ECO:0000256" key="1">
    <source>
        <dbReference type="ARBA" id="ARBA00004370"/>
    </source>
</evidence>
<feature type="compositionally biased region" description="Polar residues" evidence="3">
    <location>
        <begin position="122"/>
        <end position="132"/>
    </location>
</feature>
<dbReference type="GO" id="GO:0019867">
    <property type="term" value="C:outer membrane"/>
    <property type="evidence" value="ECO:0007669"/>
    <property type="project" value="InterPro"/>
</dbReference>
<comment type="subcellular location">
    <subcellularLocation>
        <location evidence="1">Membrane</location>
    </subcellularLocation>
</comment>
<reference evidence="5 6" key="1">
    <citation type="submission" date="2008-03" db="EMBL/GenBank/DDBJ databases">
        <title>Sequencing of the draft genome and assembly of Burkholderia graminis C4D1M.</title>
        <authorList>
            <consortium name="US DOE Joint Genome Institute (JGI-PGF)"/>
            <person name="Copeland A."/>
            <person name="Lucas S."/>
            <person name="Lapidus A."/>
            <person name="Glavina del Rio T."/>
            <person name="Dalin E."/>
            <person name="Tice H."/>
            <person name="Bruce D."/>
            <person name="Goodwin L."/>
            <person name="Pitluck S."/>
            <person name="Larimer F."/>
            <person name="Land M.L."/>
            <person name="Hauser L."/>
            <person name="Tiedje J."/>
            <person name="Richardson P."/>
        </authorList>
    </citation>
    <scope>NUCLEOTIDE SEQUENCE [LARGE SCALE GENOMIC DNA]</scope>
    <source>
        <strain evidence="6">ATCC 700544 / DSM 17151 / LMG 18924 / NCIMB 13744 / C4D1M</strain>
    </source>
</reference>
<evidence type="ECO:0000259" key="4">
    <source>
        <dbReference type="Pfam" id="PF05433"/>
    </source>
</evidence>
<proteinExistence type="predicted"/>
<dbReference type="AlphaFoldDB" id="B1G855"/>
<protein>
    <submittedName>
        <fullName evidence="5">17 kDa surface antigen</fullName>
    </submittedName>
</protein>
<dbReference type="InterPro" id="IPR051407">
    <property type="entry name" value="Bact_OM_lipoprot/Surf_antigen"/>
</dbReference>
<evidence type="ECO:0000313" key="5">
    <source>
        <dbReference type="EMBL" id="EDT07715.1"/>
    </source>
</evidence>